<evidence type="ECO:0000313" key="1">
    <source>
        <dbReference type="EMBL" id="REC66882.1"/>
    </source>
</evidence>
<dbReference type="OrthoDB" id="1273719at2"/>
<evidence type="ECO:0000313" key="2">
    <source>
        <dbReference type="Proteomes" id="UP000256769"/>
    </source>
</evidence>
<gene>
    <name evidence="1" type="ORF">DRF59_11295</name>
</gene>
<reference evidence="1 2" key="1">
    <citation type="journal article" date="2007" name="Int. J. Syst. Evol. Microbiol.">
        <title>Chryseobacterium flavum sp. nov., isolated from polluted soil.</title>
        <authorList>
            <person name="Zhou Y."/>
            <person name="Dong J."/>
            <person name="Wang X."/>
            <person name="Huang X."/>
            <person name="Zhang K.Y."/>
            <person name="Zhang Y.Q."/>
            <person name="Guo Y.F."/>
            <person name="Lai R."/>
            <person name="Li W.J."/>
        </authorList>
    </citation>
    <scope>NUCLEOTIDE SEQUENCE [LARGE SCALE GENOMIC DNA]</scope>
    <source>
        <strain evidence="1 2">KCTC 12877</strain>
    </source>
</reference>
<evidence type="ECO:0008006" key="3">
    <source>
        <dbReference type="Google" id="ProtNLM"/>
    </source>
</evidence>
<comment type="caution">
    <text evidence="1">The sequence shown here is derived from an EMBL/GenBank/DDBJ whole genome shotgun (WGS) entry which is preliminary data.</text>
</comment>
<name>A0A3D9CMC9_9FLAO</name>
<proteinExistence type="predicted"/>
<protein>
    <recommendedName>
        <fullName evidence="3">DUF695 domain-containing protein</fullName>
    </recommendedName>
</protein>
<dbReference type="EMBL" id="QNUE01000007">
    <property type="protein sequence ID" value="REC66882.1"/>
    <property type="molecule type" value="Genomic_DNA"/>
</dbReference>
<dbReference type="Proteomes" id="UP000256769">
    <property type="component" value="Unassembled WGS sequence"/>
</dbReference>
<organism evidence="1 2">
    <name type="scientific">Chryseobacterium flavum</name>
    <dbReference type="NCBI Taxonomy" id="415851"/>
    <lineage>
        <taxon>Bacteria</taxon>
        <taxon>Pseudomonadati</taxon>
        <taxon>Bacteroidota</taxon>
        <taxon>Flavobacteriia</taxon>
        <taxon>Flavobacteriales</taxon>
        <taxon>Weeksellaceae</taxon>
        <taxon>Chryseobacterium group</taxon>
        <taxon>Chryseobacterium</taxon>
    </lineage>
</organism>
<dbReference type="AlphaFoldDB" id="A0A3D9CMC9"/>
<dbReference type="RefSeq" id="WP_115959712.1">
    <property type="nucleotide sequence ID" value="NZ_CBCRVL010000030.1"/>
</dbReference>
<sequence length="195" mass="23162">MKEKEFNNFWNWIENNIEYLTPKKITAEYIDLLDAEIEKIGDFSWEIGFDNRVNKNFLTISPEGDAELLKLSRTIINEAPAIEGWIFYSSKPPKQWKLIFNLLINDEKVQFNATEWKYILYKYPDNVYDVVIQVPKSYMPYDEYFHEIGDIAVTGELGEAFVIEYINEIDVVYEFDKEDIGKEKDFIHLKTEILM</sequence>
<accession>A0A3D9CMC9</accession>
<keyword evidence="2" id="KW-1185">Reference proteome</keyword>